<sequence length="72" mass="8395">MEKYTGKPILSRETIIKLTKDVGTDVIYRNTPIVNCEIKIIFSMFRVIHTKLRNGPLNFVLSNSKYSIFFKI</sequence>
<dbReference type="AlphaFoldDB" id="A0A0K2USG6"/>
<accession>A0A0K2USG6</accession>
<protein>
    <submittedName>
        <fullName evidence="1">Uncharacterized protein</fullName>
    </submittedName>
</protein>
<evidence type="ECO:0000313" key="1">
    <source>
        <dbReference type="EMBL" id="CDW40656.1"/>
    </source>
</evidence>
<reference evidence="1" key="1">
    <citation type="submission" date="2014-05" db="EMBL/GenBank/DDBJ databases">
        <authorList>
            <person name="Chronopoulou M."/>
        </authorList>
    </citation>
    <scope>NUCLEOTIDE SEQUENCE</scope>
    <source>
        <tissue evidence="1">Whole organism</tissue>
    </source>
</reference>
<organism evidence="1">
    <name type="scientific">Lepeophtheirus salmonis</name>
    <name type="common">Salmon louse</name>
    <name type="synonym">Caligus salmonis</name>
    <dbReference type="NCBI Taxonomy" id="72036"/>
    <lineage>
        <taxon>Eukaryota</taxon>
        <taxon>Metazoa</taxon>
        <taxon>Ecdysozoa</taxon>
        <taxon>Arthropoda</taxon>
        <taxon>Crustacea</taxon>
        <taxon>Multicrustacea</taxon>
        <taxon>Hexanauplia</taxon>
        <taxon>Copepoda</taxon>
        <taxon>Siphonostomatoida</taxon>
        <taxon>Caligidae</taxon>
        <taxon>Lepeophtheirus</taxon>
    </lineage>
</organism>
<name>A0A0K2USG6_LEPSM</name>
<proteinExistence type="predicted"/>
<dbReference type="EMBL" id="HACA01023295">
    <property type="protein sequence ID" value="CDW40656.1"/>
    <property type="molecule type" value="Transcribed_RNA"/>
</dbReference>